<name>A0A5P2G0S0_9BACT</name>
<protein>
    <recommendedName>
        <fullName evidence="1">Tail specific protease domain-containing protein</fullName>
    </recommendedName>
</protein>
<dbReference type="AlphaFoldDB" id="A0A5P2G0S0"/>
<dbReference type="InterPro" id="IPR029045">
    <property type="entry name" value="ClpP/crotonase-like_dom_sf"/>
</dbReference>
<sequence>MKNYYWKLSVLQCLLMIIIAKSFGQNKKMNLSFEKVNPNGYPLGWELSNGIQNDGYLIAIDSQVAQDGKRSLAIEKLKYIPNTFGMAAYTIHIQKNTIHKIKIVAYAKGNVKSKGEGVIYLNELDDGDHQLARSFVNIDSTDSWTQYIVEDFVKSEATNIIIGAALMGDGKIYVDNFQVYVDDKLVTSDKFFENITSVAIKLRPQLPFEKIVLNQRNTQLLTNIGMIWGLLKYYHPAITDGKYNWDNELLKILPSILDSTNKKPYTTIYNWIDQLGEVRIENEKKNDLSKNPLDIQPQYGNLFASNNLPNDLKSKLRIIIDNFEAPPTSYYISLTTNKNPSFTNEETYPESPYPDLGLRLISLFRYWNMINYFFPYRNLIGSDWNKTLTDYLPLFIHAKDKNEYTLACLRLIGSIHDTHANVYNNKTLDSIKGVYMSPFKAEFIENKLVVTDYYKDTLGISLNVHIGDVIDEIDGVSVDSLVKKYIDLSPASNHITSLRVLASLNGFLLRGQQKKASVVINHKTIYYERIPARLIPGNFDFMHHQVKEAYKLVHNNIGYINPAKLKGTDLSEIRNFFKDTKGLVFDFRCYPSFFTVYVYAEWLKSQKNEFLRITGPSLNRPGAINFLTGVYNGLDQNDCYKNKIVFIVNETTQSSAEYQTMALSSRSNSVVIGSTTAGADGDISKIILPGNIYTLISGLGIYYPDGKATQRVGLKRDITITPTITGIKNGQDELLDKAVEIIENDK</sequence>
<accession>A0A5P2G0S0</accession>
<evidence type="ECO:0000259" key="1">
    <source>
        <dbReference type="Pfam" id="PF03572"/>
    </source>
</evidence>
<dbReference type="RefSeq" id="WP_131330349.1">
    <property type="nucleotide sequence ID" value="NZ_CP044016.1"/>
</dbReference>
<evidence type="ECO:0000313" key="3">
    <source>
        <dbReference type="Proteomes" id="UP000292424"/>
    </source>
</evidence>
<gene>
    <name evidence="2" type="ORF">E0W69_012265</name>
</gene>
<organism evidence="2 3">
    <name type="scientific">Rhizosphaericola mali</name>
    <dbReference type="NCBI Taxonomy" id="2545455"/>
    <lineage>
        <taxon>Bacteria</taxon>
        <taxon>Pseudomonadati</taxon>
        <taxon>Bacteroidota</taxon>
        <taxon>Chitinophagia</taxon>
        <taxon>Chitinophagales</taxon>
        <taxon>Chitinophagaceae</taxon>
        <taxon>Rhizosphaericola</taxon>
    </lineage>
</organism>
<dbReference type="Gene3D" id="3.30.750.44">
    <property type="match status" value="1"/>
</dbReference>
<dbReference type="EMBL" id="CP044016">
    <property type="protein sequence ID" value="QES89404.1"/>
    <property type="molecule type" value="Genomic_DNA"/>
</dbReference>
<reference evidence="2 3" key="1">
    <citation type="submission" date="2019-09" db="EMBL/GenBank/DDBJ databases">
        <title>Complete genome sequence of Arachidicoccus sp. B3-10 isolated from apple orchard soil.</title>
        <authorList>
            <person name="Kim H.S."/>
            <person name="Han K.-I."/>
            <person name="Suh M.K."/>
            <person name="Lee K.C."/>
            <person name="Eom M.K."/>
            <person name="Kim J.-S."/>
            <person name="Kang S.W."/>
            <person name="Sin Y."/>
            <person name="Lee J.-S."/>
        </authorList>
    </citation>
    <scope>NUCLEOTIDE SEQUENCE [LARGE SCALE GENOMIC DNA]</scope>
    <source>
        <strain evidence="2 3">B3-10</strain>
    </source>
</reference>
<proteinExistence type="predicted"/>
<dbReference type="InterPro" id="IPR005151">
    <property type="entry name" value="Tail-specific_protease"/>
</dbReference>
<dbReference type="OrthoDB" id="5379939at2"/>
<dbReference type="GO" id="GO:0006508">
    <property type="term" value="P:proteolysis"/>
    <property type="evidence" value="ECO:0007669"/>
    <property type="project" value="InterPro"/>
</dbReference>
<feature type="domain" description="Tail specific protease" evidence="1">
    <location>
        <begin position="639"/>
        <end position="719"/>
    </location>
</feature>
<dbReference type="SUPFAM" id="SSF52096">
    <property type="entry name" value="ClpP/crotonase"/>
    <property type="match status" value="1"/>
</dbReference>
<dbReference type="KEGG" id="arac:E0W69_012265"/>
<dbReference type="Gene3D" id="3.90.226.10">
    <property type="entry name" value="2-enoyl-CoA Hydratase, Chain A, domain 1"/>
    <property type="match status" value="1"/>
</dbReference>
<evidence type="ECO:0000313" key="2">
    <source>
        <dbReference type="EMBL" id="QES89404.1"/>
    </source>
</evidence>
<dbReference type="GO" id="GO:0008236">
    <property type="term" value="F:serine-type peptidase activity"/>
    <property type="evidence" value="ECO:0007669"/>
    <property type="project" value="InterPro"/>
</dbReference>
<dbReference type="Gene3D" id="2.60.120.260">
    <property type="entry name" value="Galactose-binding domain-like"/>
    <property type="match status" value="1"/>
</dbReference>
<dbReference type="Proteomes" id="UP000292424">
    <property type="component" value="Chromosome"/>
</dbReference>
<keyword evidence="3" id="KW-1185">Reference proteome</keyword>
<dbReference type="Pfam" id="PF03572">
    <property type="entry name" value="Peptidase_S41"/>
    <property type="match status" value="1"/>
</dbReference>